<proteinExistence type="predicted"/>
<feature type="signal peptide" evidence="1">
    <location>
        <begin position="1"/>
        <end position="19"/>
    </location>
</feature>
<accession>A0A1G7J6M8</accession>
<keyword evidence="3" id="KW-1185">Reference proteome</keyword>
<name>A0A1G7J6M8_9RHOB</name>
<keyword evidence="1" id="KW-0732">Signal</keyword>
<evidence type="ECO:0000256" key="1">
    <source>
        <dbReference type="SAM" id="SignalP"/>
    </source>
</evidence>
<gene>
    <name evidence="2" type="ORF">SAMN04488105_114118</name>
</gene>
<evidence type="ECO:0000313" key="3">
    <source>
        <dbReference type="Proteomes" id="UP000198994"/>
    </source>
</evidence>
<reference evidence="3" key="1">
    <citation type="submission" date="2016-10" db="EMBL/GenBank/DDBJ databases">
        <authorList>
            <person name="Varghese N."/>
            <person name="Submissions S."/>
        </authorList>
    </citation>
    <scope>NUCLEOTIDE SEQUENCE [LARGE SCALE GENOMIC DNA]</scope>
    <source>
        <strain evidence="3">DSM 10146</strain>
    </source>
</reference>
<dbReference type="STRING" id="282683.SAMN04488105_114118"/>
<dbReference type="EMBL" id="FNAV01000014">
    <property type="protein sequence ID" value="SDF20518.1"/>
    <property type="molecule type" value="Genomic_DNA"/>
</dbReference>
<sequence>MKAPLFAAALAVLAIPASAHEFGFAGVLSNSNKGEMPGITLSVGKPLTDGPIALKSGMLYELEIEADGTGELALEGSGFFRAIWVNEVVVNGLEIRPFGLESVEFDEEGTMEIEFLAIKPGQYFLKIPGSKGESQRVDITIQ</sequence>
<dbReference type="RefSeq" id="WP_089962517.1">
    <property type="nucleotide sequence ID" value="NZ_FNAV01000014.1"/>
</dbReference>
<feature type="chain" id="PRO_5011678077" description="Copper-binding protein" evidence="1">
    <location>
        <begin position="20"/>
        <end position="142"/>
    </location>
</feature>
<dbReference type="AlphaFoldDB" id="A0A1G7J6M8"/>
<evidence type="ECO:0000313" key="2">
    <source>
        <dbReference type="EMBL" id="SDF20518.1"/>
    </source>
</evidence>
<evidence type="ECO:0008006" key="4">
    <source>
        <dbReference type="Google" id="ProtNLM"/>
    </source>
</evidence>
<protein>
    <recommendedName>
        <fullName evidence="4">Copper-binding protein</fullName>
    </recommendedName>
</protein>
<organism evidence="2 3">
    <name type="scientific">Salipiger thiooxidans</name>
    <dbReference type="NCBI Taxonomy" id="282683"/>
    <lineage>
        <taxon>Bacteria</taxon>
        <taxon>Pseudomonadati</taxon>
        <taxon>Pseudomonadota</taxon>
        <taxon>Alphaproteobacteria</taxon>
        <taxon>Rhodobacterales</taxon>
        <taxon>Roseobacteraceae</taxon>
        <taxon>Salipiger</taxon>
    </lineage>
</organism>
<dbReference type="OrthoDB" id="5343781at2"/>
<dbReference type="Proteomes" id="UP000198994">
    <property type="component" value="Unassembled WGS sequence"/>
</dbReference>